<dbReference type="RefSeq" id="WP_052442067.1">
    <property type="nucleotide sequence ID" value="NZ_BASE01000012.1"/>
</dbReference>
<protein>
    <recommendedName>
        <fullName evidence="2">DUF2202 domain-containing protein</fullName>
    </recommendedName>
</protein>
<dbReference type="Pfam" id="PF09968">
    <property type="entry name" value="DUF2202"/>
    <property type="match status" value="1"/>
</dbReference>
<dbReference type="SUPFAM" id="SSF47240">
    <property type="entry name" value="Ferritin-like"/>
    <property type="match status" value="1"/>
</dbReference>
<dbReference type="STRING" id="1321606.SAMD00020551_0619"/>
<keyword evidence="1" id="KW-0732">Signal</keyword>
<evidence type="ECO:0000313" key="4">
    <source>
        <dbReference type="Proteomes" id="UP000031014"/>
    </source>
</evidence>
<name>A0A0A8WZU0_MESS1</name>
<dbReference type="CDD" id="cd01048">
    <property type="entry name" value="Ferritin_like_AB2"/>
    <property type="match status" value="1"/>
</dbReference>
<comment type="caution">
    <text evidence="3">The sequence shown here is derived from an EMBL/GenBank/DDBJ whole genome shotgun (WGS) entry which is preliminary data.</text>
</comment>
<keyword evidence="4" id="KW-1185">Reference proteome</keyword>
<gene>
    <name evidence="3" type="ORF">SAMD00020551_0619</name>
</gene>
<dbReference type="InterPro" id="IPR009078">
    <property type="entry name" value="Ferritin-like_SF"/>
</dbReference>
<evidence type="ECO:0000313" key="3">
    <source>
        <dbReference type="EMBL" id="GAM12484.1"/>
    </source>
</evidence>
<evidence type="ECO:0000259" key="2">
    <source>
        <dbReference type="Pfam" id="PF09968"/>
    </source>
</evidence>
<dbReference type="InterPro" id="IPR019243">
    <property type="entry name" value="DUF2202"/>
</dbReference>
<evidence type="ECO:0000256" key="1">
    <source>
        <dbReference type="SAM" id="SignalP"/>
    </source>
</evidence>
<dbReference type="InterPro" id="IPR012347">
    <property type="entry name" value="Ferritin-like"/>
</dbReference>
<feature type="domain" description="DUF2202" evidence="2">
    <location>
        <begin position="48"/>
        <end position="166"/>
    </location>
</feature>
<proteinExistence type="predicted"/>
<sequence length="172" mass="18804">MKSKLIPVVACLFLFISFSGAAKAQTEVPADFGAKGALKDSSITLDEALVYAIQDEYLAQARYDAVIGKFGNIRPFSNIKSAEQQHISALLTLFQKYDKPIPEDSAKQYVSAPETLKDAFNAGVQAEIDNIAMYDKLKTIPSLPEDVKMVFTQLGNASKNHLRAFQIGAGRN</sequence>
<dbReference type="EMBL" id="BASE01000012">
    <property type="protein sequence ID" value="GAM12484.1"/>
    <property type="molecule type" value="Genomic_DNA"/>
</dbReference>
<dbReference type="AlphaFoldDB" id="A0A0A8WZU0"/>
<feature type="chain" id="PRO_5002058762" description="DUF2202 domain-containing protein" evidence="1">
    <location>
        <begin position="25"/>
        <end position="172"/>
    </location>
</feature>
<dbReference type="OrthoDB" id="573482at2"/>
<feature type="signal peptide" evidence="1">
    <location>
        <begin position="1"/>
        <end position="24"/>
    </location>
</feature>
<dbReference type="Gene3D" id="1.20.1260.10">
    <property type="match status" value="1"/>
</dbReference>
<reference evidence="3 4" key="1">
    <citation type="submission" date="2013-06" db="EMBL/GenBank/DDBJ databases">
        <title>Whole genome shotgun sequence of Bacillus selenatarsenatis SF-1.</title>
        <authorList>
            <person name="Kuroda M."/>
            <person name="Sei K."/>
            <person name="Yamashita M."/>
            <person name="Ike M."/>
        </authorList>
    </citation>
    <scope>NUCLEOTIDE SEQUENCE [LARGE SCALE GENOMIC DNA]</scope>
    <source>
        <strain evidence="3 4">SF-1</strain>
    </source>
</reference>
<organism evidence="3 4">
    <name type="scientific">Mesobacillus selenatarsenatis (strain DSM 18680 / JCM 14380 / FERM P-15431 / SF-1)</name>
    <dbReference type="NCBI Taxonomy" id="1321606"/>
    <lineage>
        <taxon>Bacteria</taxon>
        <taxon>Bacillati</taxon>
        <taxon>Bacillota</taxon>
        <taxon>Bacilli</taxon>
        <taxon>Bacillales</taxon>
        <taxon>Bacillaceae</taxon>
        <taxon>Mesobacillus</taxon>
    </lineage>
</organism>
<accession>A0A0A8WZU0</accession>
<dbReference type="Proteomes" id="UP000031014">
    <property type="component" value="Unassembled WGS sequence"/>
</dbReference>